<sequence length="446" mass="47863">MGKEILEKTFRRLEGKDLDQFEIFLSSSKNLKIDVLNGEVESIDEIRDEGCGMRVIKDKKLGFAYTSDFDETALDETVEQALGNAKSSEADEFNALPSSTVAQKESSAGYYDPKIAKLSVDKKIQLALQIEEAAYKTDKRVKKTEKVSYSDSESEVWIVNSNGIDLNYKTNACGGYAQVIVVQNKEMEAGLGIDFVKKLDDFEPKKIGKEAAERATQLLGAKSIPSQKIAMVLDPSVGTQLLGVLSSALSADAVQKGKSLFADKIGKAVGSKVLSIIDNGRLPNGLATVPFDGEGVPTQETKLIESGKLNTYLFNTYTANKGKTNSTGNALRLSFKALPAIGPTNLYLEAGSQSPDAIIKSISQGFYVTRVMGIHTANPISGDFSIGAIGIMIENGEKSYPVRGITIAGNLIEMLKGVEAIASDLRFIMNLGSPTLLISGITLSGG</sequence>
<dbReference type="Pfam" id="PF19290">
    <property type="entry name" value="PmbA_TldD_2nd"/>
    <property type="match status" value="1"/>
</dbReference>
<feature type="domain" description="Metalloprotease TldD/E C-terminal" evidence="3">
    <location>
        <begin position="227"/>
        <end position="445"/>
    </location>
</feature>
<evidence type="ECO:0008006" key="7">
    <source>
        <dbReference type="Google" id="ProtNLM"/>
    </source>
</evidence>
<dbReference type="GO" id="GO:0005829">
    <property type="term" value="C:cytosol"/>
    <property type="evidence" value="ECO:0007669"/>
    <property type="project" value="TreeGrafter"/>
</dbReference>
<dbReference type="InterPro" id="IPR036059">
    <property type="entry name" value="TldD/PmbA_sf"/>
</dbReference>
<dbReference type="EMBL" id="LIZX01000127">
    <property type="protein sequence ID" value="KPJ65261.1"/>
    <property type="molecule type" value="Genomic_DNA"/>
</dbReference>
<evidence type="ECO:0000256" key="1">
    <source>
        <dbReference type="ARBA" id="ARBA00005836"/>
    </source>
</evidence>
<dbReference type="PATRIC" id="fig|1703775.3.peg.955"/>
<evidence type="ECO:0000313" key="5">
    <source>
        <dbReference type="EMBL" id="KPJ65261.1"/>
    </source>
</evidence>
<dbReference type="InterPro" id="IPR002510">
    <property type="entry name" value="Metalloprtase-TldD/E_N"/>
</dbReference>
<dbReference type="InterPro" id="IPR045569">
    <property type="entry name" value="Metalloprtase-TldD/E_C"/>
</dbReference>
<feature type="domain" description="Metalloprotease TldD/E N-terminal" evidence="2">
    <location>
        <begin position="22"/>
        <end position="85"/>
    </location>
</feature>
<dbReference type="GO" id="GO:0008237">
    <property type="term" value="F:metallopeptidase activity"/>
    <property type="evidence" value="ECO:0007669"/>
    <property type="project" value="InterPro"/>
</dbReference>
<feature type="domain" description="Metalloprotease TldD/E central" evidence="4">
    <location>
        <begin position="114"/>
        <end position="219"/>
    </location>
</feature>
<dbReference type="Pfam" id="PF01523">
    <property type="entry name" value="PmbA_TldD_1st"/>
    <property type="match status" value="1"/>
</dbReference>
<dbReference type="GO" id="GO:0006508">
    <property type="term" value="P:proteolysis"/>
    <property type="evidence" value="ECO:0007669"/>
    <property type="project" value="InterPro"/>
</dbReference>
<dbReference type="InterPro" id="IPR045570">
    <property type="entry name" value="Metalloprtase-TldD/E_cen_dom"/>
</dbReference>
<dbReference type="Pfam" id="PF19289">
    <property type="entry name" value="PmbA_TldD_3rd"/>
    <property type="match status" value="1"/>
</dbReference>
<dbReference type="InterPro" id="IPR047657">
    <property type="entry name" value="PmbA"/>
</dbReference>
<dbReference type="InterPro" id="IPR035068">
    <property type="entry name" value="TldD/PmbA_N"/>
</dbReference>
<gene>
    <name evidence="5" type="ORF">AMJ44_10620</name>
</gene>
<comment type="similarity">
    <text evidence="1">Belongs to the peptidase U62 family.</text>
</comment>
<organism evidence="5 6">
    <name type="scientific">candidate division WOR-1 bacterium DG_54_3</name>
    <dbReference type="NCBI Taxonomy" id="1703775"/>
    <lineage>
        <taxon>Bacteria</taxon>
        <taxon>Bacillati</taxon>
        <taxon>Saganbacteria</taxon>
    </lineage>
</organism>
<dbReference type="PANTHER" id="PTHR43421:SF1">
    <property type="entry name" value="METALLOPROTEASE PMBA"/>
    <property type="match status" value="1"/>
</dbReference>
<protein>
    <recommendedName>
        <fullName evidence="7">Peptidase C69</fullName>
    </recommendedName>
</protein>
<evidence type="ECO:0000259" key="2">
    <source>
        <dbReference type="Pfam" id="PF01523"/>
    </source>
</evidence>
<dbReference type="Gene3D" id="3.30.2290.10">
    <property type="entry name" value="PmbA/TldD superfamily"/>
    <property type="match status" value="1"/>
</dbReference>
<dbReference type="Proteomes" id="UP000051861">
    <property type="component" value="Unassembled WGS sequence"/>
</dbReference>
<proteinExistence type="inferred from homology"/>
<reference evidence="5 6" key="1">
    <citation type="journal article" date="2015" name="Microbiome">
        <title>Genomic resolution of linkages in carbon, nitrogen, and sulfur cycling among widespread estuary sediment bacteria.</title>
        <authorList>
            <person name="Baker B.J."/>
            <person name="Lazar C.S."/>
            <person name="Teske A.P."/>
            <person name="Dick G.J."/>
        </authorList>
    </citation>
    <scope>NUCLEOTIDE SEQUENCE [LARGE SCALE GENOMIC DNA]</scope>
    <source>
        <strain evidence="5">DG_54_3</strain>
    </source>
</reference>
<dbReference type="PANTHER" id="PTHR43421">
    <property type="entry name" value="METALLOPROTEASE PMBA"/>
    <property type="match status" value="1"/>
</dbReference>
<evidence type="ECO:0000313" key="6">
    <source>
        <dbReference type="Proteomes" id="UP000051861"/>
    </source>
</evidence>
<evidence type="ECO:0000259" key="4">
    <source>
        <dbReference type="Pfam" id="PF19290"/>
    </source>
</evidence>
<accession>A0A0S7XRX2</accession>
<evidence type="ECO:0000259" key="3">
    <source>
        <dbReference type="Pfam" id="PF19289"/>
    </source>
</evidence>
<comment type="caution">
    <text evidence="5">The sequence shown here is derived from an EMBL/GenBank/DDBJ whole genome shotgun (WGS) entry which is preliminary data.</text>
</comment>
<name>A0A0S7XRX2_UNCSA</name>
<dbReference type="SUPFAM" id="SSF111283">
    <property type="entry name" value="Putative modulator of DNA gyrase, PmbA/TldD"/>
    <property type="match status" value="1"/>
</dbReference>
<dbReference type="AlphaFoldDB" id="A0A0S7XRX2"/>